<protein>
    <submittedName>
        <fullName evidence="2">Uncharacterized protein</fullName>
    </submittedName>
</protein>
<feature type="transmembrane region" description="Helical" evidence="1">
    <location>
        <begin position="37"/>
        <end position="56"/>
    </location>
</feature>
<evidence type="ECO:0000313" key="2">
    <source>
        <dbReference type="EMBL" id="KAK9812297.1"/>
    </source>
</evidence>
<keyword evidence="3" id="KW-1185">Reference proteome</keyword>
<dbReference type="AlphaFoldDB" id="A0AAW1PU03"/>
<gene>
    <name evidence="2" type="ORF">WJX73_000113</name>
</gene>
<organism evidence="2 3">
    <name type="scientific">Symbiochloris irregularis</name>
    <dbReference type="NCBI Taxonomy" id="706552"/>
    <lineage>
        <taxon>Eukaryota</taxon>
        <taxon>Viridiplantae</taxon>
        <taxon>Chlorophyta</taxon>
        <taxon>core chlorophytes</taxon>
        <taxon>Trebouxiophyceae</taxon>
        <taxon>Trebouxiales</taxon>
        <taxon>Trebouxiaceae</taxon>
        <taxon>Symbiochloris</taxon>
    </lineage>
</organism>
<keyword evidence="1" id="KW-1133">Transmembrane helix</keyword>
<evidence type="ECO:0000313" key="3">
    <source>
        <dbReference type="Proteomes" id="UP001465755"/>
    </source>
</evidence>
<evidence type="ECO:0000256" key="1">
    <source>
        <dbReference type="SAM" id="Phobius"/>
    </source>
</evidence>
<name>A0AAW1PU03_9CHLO</name>
<sequence>MVAWAKRLMTRCCARELLQQEAHLPALMSSLQLVRPILELIMVLLHLLLAPVAHSFQWEPSKVPWVVLD</sequence>
<dbReference type="EMBL" id="JALJOQ010000007">
    <property type="protein sequence ID" value="KAK9812297.1"/>
    <property type="molecule type" value="Genomic_DNA"/>
</dbReference>
<keyword evidence="1" id="KW-0812">Transmembrane</keyword>
<dbReference type="Proteomes" id="UP001465755">
    <property type="component" value="Unassembled WGS sequence"/>
</dbReference>
<accession>A0AAW1PU03</accession>
<reference evidence="2 3" key="1">
    <citation type="journal article" date="2024" name="Nat. Commun.">
        <title>Phylogenomics reveals the evolutionary origins of lichenization in chlorophyte algae.</title>
        <authorList>
            <person name="Puginier C."/>
            <person name="Libourel C."/>
            <person name="Otte J."/>
            <person name="Skaloud P."/>
            <person name="Haon M."/>
            <person name="Grisel S."/>
            <person name="Petersen M."/>
            <person name="Berrin J.G."/>
            <person name="Delaux P.M."/>
            <person name="Dal Grande F."/>
            <person name="Keller J."/>
        </authorList>
    </citation>
    <scope>NUCLEOTIDE SEQUENCE [LARGE SCALE GENOMIC DNA]</scope>
    <source>
        <strain evidence="2 3">SAG 2036</strain>
    </source>
</reference>
<keyword evidence="1" id="KW-0472">Membrane</keyword>
<comment type="caution">
    <text evidence="2">The sequence shown here is derived from an EMBL/GenBank/DDBJ whole genome shotgun (WGS) entry which is preliminary data.</text>
</comment>
<proteinExistence type="predicted"/>